<feature type="repeat" description="ANK" evidence="3">
    <location>
        <begin position="97"/>
        <end position="129"/>
    </location>
</feature>
<feature type="repeat" description="ANK" evidence="3">
    <location>
        <begin position="131"/>
        <end position="163"/>
    </location>
</feature>
<evidence type="ECO:0000313" key="5">
    <source>
        <dbReference type="EMBL" id="SDW02849.1"/>
    </source>
</evidence>
<name>A0A1H2Q8V0_THIRO</name>
<evidence type="ECO:0000313" key="6">
    <source>
        <dbReference type="Proteomes" id="UP000198816"/>
    </source>
</evidence>
<dbReference type="STRING" id="1058.SAMN05421783_101143"/>
<dbReference type="OrthoDB" id="307920at2"/>
<proteinExistence type="predicted"/>
<evidence type="ECO:0000256" key="1">
    <source>
        <dbReference type="ARBA" id="ARBA00022737"/>
    </source>
</evidence>
<organism evidence="5 6">
    <name type="scientific">Thiocapsa roseopersicina</name>
    <dbReference type="NCBI Taxonomy" id="1058"/>
    <lineage>
        <taxon>Bacteria</taxon>
        <taxon>Pseudomonadati</taxon>
        <taxon>Pseudomonadota</taxon>
        <taxon>Gammaproteobacteria</taxon>
        <taxon>Chromatiales</taxon>
        <taxon>Chromatiaceae</taxon>
        <taxon>Thiocapsa</taxon>
    </lineage>
</organism>
<dbReference type="InterPro" id="IPR002110">
    <property type="entry name" value="Ankyrin_rpt"/>
</dbReference>
<dbReference type="EMBL" id="FNNZ01000001">
    <property type="protein sequence ID" value="SDW02849.1"/>
    <property type="molecule type" value="Genomic_DNA"/>
</dbReference>
<evidence type="ECO:0000256" key="4">
    <source>
        <dbReference type="SAM" id="SignalP"/>
    </source>
</evidence>
<feature type="chain" id="PRO_5011609986" evidence="4">
    <location>
        <begin position="21"/>
        <end position="189"/>
    </location>
</feature>
<dbReference type="Proteomes" id="UP000198816">
    <property type="component" value="Unassembled WGS sequence"/>
</dbReference>
<dbReference type="RefSeq" id="WP_093027136.1">
    <property type="nucleotide sequence ID" value="NZ_FNNZ01000001.1"/>
</dbReference>
<accession>A0A1H2Q8V0</accession>
<reference evidence="6" key="1">
    <citation type="submission" date="2016-10" db="EMBL/GenBank/DDBJ databases">
        <authorList>
            <person name="Varghese N."/>
            <person name="Submissions S."/>
        </authorList>
    </citation>
    <scope>NUCLEOTIDE SEQUENCE [LARGE SCALE GENOMIC DNA]</scope>
    <source>
        <strain evidence="6">DSM 217</strain>
    </source>
</reference>
<dbReference type="PANTHER" id="PTHR24201">
    <property type="entry name" value="ANK_REP_REGION DOMAIN-CONTAINING PROTEIN"/>
    <property type="match status" value="1"/>
</dbReference>
<dbReference type="InterPro" id="IPR050776">
    <property type="entry name" value="Ank_Repeat/CDKN_Inhibitor"/>
</dbReference>
<evidence type="ECO:0000256" key="3">
    <source>
        <dbReference type="PROSITE-ProRule" id="PRU00023"/>
    </source>
</evidence>
<dbReference type="PANTHER" id="PTHR24201:SF16">
    <property type="entry name" value="ANKYRIN-1-LIKE-RELATED"/>
    <property type="match status" value="1"/>
</dbReference>
<dbReference type="SMART" id="SM00248">
    <property type="entry name" value="ANK"/>
    <property type="match status" value="4"/>
</dbReference>
<dbReference type="Gene3D" id="1.25.40.20">
    <property type="entry name" value="Ankyrin repeat-containing domain"/>
    <property type="match status" value="1"/>
</dbReference>
<dbReference type="InterPro" id="IPR036770">
    <property type="entry name" value="Ankyrin_rpt-contain_sf"/>
</dbReference>
<dbReference type="PROSITE" id="PS50297">
    <property type="entry name" value="ANK_REP_REGION"/>
    <property type="match status" value="3"/>
</dbReference>
<feature type="repeat" description="ANK" evidence="3">
    <location>
        <begin position="64"/>
        <end position="96"/>
    </location>
</feature>
<keyword evidence="4" id="KW-0732">Signal</keyword>
<protein>
    <submittedName>
        <fullName evidence="5">Ankyrin repeat-containing protein</fullName>
    </submittedName>
</protein>
<keyword evidence="6" id="KW-1185">Reference proteome</keyword>
<dbReference type="SUPFAM" id="SSF48403">
    <property type="entry name" value="Ankyrin repeat"/>
    <property type="match status" value="1"/>
</dbReference>
<dbReference type="Pfam" id="PF12796">
    <property type="entry name" value="Ank_2"/>
    <property type="match status" value="2"/>
</dbReference>
<evidence type="ECO:0000256" key="2">
    <source>
        <dbReference type="ARBA" id="ARBA00023043"/>
    </source>
</evidence>
<feature type="signal peptide" evidence="4">
    <location>
        <begin position="1"/>
        <end position="20"/>
    </location>
</feature>
<keyword evidence="1" id="KW-0677">Repeat</keyword>
<keyword evidence="2 3" id="KW-0040">ANK repeat</keyword>
<dbReference type="PROSITE" id="PS50088">
    <property type="entry name" value="ANK_REPEAT"/>
    <property type="match status" value="3"/>
</dbReference>
<gene>
    <name evidence="5" type="ORF">SAMN05421783_101143</name>
</gene>
<dbReference type="AlphaFoldDB" id="A0A1H2Q8V0"/>
<sequence>MNILIRILALVAIAILVAFAAFHQSDSPPDAGSAALLDLAEQGDLSALNALLKPSTKVDVRDSCDWTPLMKAALYGHIDVVERLLEAGADIDAQDKGGYTAMMLAASNNHASIVDLLLRKGAMIDHQEQTEGWTALIWTAGKGHAETVETLLRHGADRTLEDFAGRSAADHAREAGDQAIVDRLSEQQG</sequence>